<feature type="domain" description="Peptidase M50" evidence="12">
    <location>
        <begin position="7"/>
        <end position="347"/>
    </location>
</feature>
<evidence type="ECO:0000256" key="5">
    <source>
        <dbReference type="ARBA" id="ARBA00022692"/>
    </source>
</evidence>
<organism evidence="13 14">
    <name type="scientific">Candidatus Yanofskybacteria bacterium RIFCSPHIGHO2_12_FULL_45_19b</name>
    <dbReference type="NCBI Taxonomy" id="1802689"/>
    <lineage>
        <taxon>Bacteria</taxon>
        <taxon>Candidatus Yanofskyibacteriota</taxon>
    </lineage>
</organism>
<reference evidence="13 14" key="1">
    <citation type="journal article" date="2016" name="Nat. Commun.">
        <title>Thousands of microbial genomes shed light on interconnected biogeochemical processes in an aquifer system.</title>
        <authorList>
            <person name="Anantharaman K."/>
            <person name="Brown C.T."/>
            <person name="Hug L.A."/>
            <person name="Sharon I."/>
            <person name="Castelle C.J."/>
            <person name="Probst A.J."/>
            <person name="Thomas B.C."/>
            <person name="Singh A."/>
            <person name="Wilkins M.J."/>
            <person name="Karaoz U."/>
            <person name="Brodie E.L."/>
            <person name="Williams K.H."/>
            <person name="Hubbard S.S."/>
            <person name="Banfield J.F."/>
        </authorList>
    </citation>
    <scope>NUCLEOTIDE SEQUENCE [LARGE SCALE GENOMIC DNA]</scope>
</reference>
<keyword evidence="9" id="KW-0482">Metalloprotease</keyword>
<dbReference type="PANTHER" id="PTHR42837:SF2">
    <property type="entry name" value="MEMBRANE METALLOPROTEASE ARASP2, CHLOROPLASTIC-RELATED"/>
    <property type="match status" value="1"/>
</dbReference>
<dbReference type="GO" id="GO:0006508">
    <property type="term" value="P:proteolysis"/>
    <property type="evidence" value="ECO:0007669"/>
    <property type="project" value="UniProtKB-KW"/>
</dbReference>
<evidence type="ECO:0000256" key="8">
    <source>
        <dbReference type="ARBA" id="ARBA00022989"/>
    </source>
</evidence>
<dbReference type="SUPFAM" id="SSF50156">
    <property type="entry name" value="PDZ domain-like"/>
    <property type="match status" value="1"/>
</dbReference>
<keyword evidence="4" id="KW-0645">Protease</keyword>
<dbReference type="GO" id="GO:0016020">
    <property type="term" value="C:membrane"/>
    <property type="evidence" value="ECO:0007669"/>
    <property type="project" value="UniProtKB-SubCell"/>
</dbReference>
<keyword evidence="5 11" id="KW-0812">Transmembrane</keyword>
<evidence type="ECO:0000313" key="14">
    <source>
        <dbReference type="Proteomes" id="UP000177478"/>
    </source>
</evidence>
<dbReference type="GO" id="GO:0004222">
    <property type="term" value="F:metalloendopeptidase activity"/>
    <property type="evidence" value="ECO:0007669"/>
    <property type="project" value="InterPro"/>
</dbReference>
<evidence type="ECO:0000256" key="6">
    <source>
        <dbReference type="ARBA" id="ARBA00022801"/>
    </source>
</evidence>
<evidence type="ECO:0000256" key="11">
    <source>
        <dbReference type="SAM" id="Phobius"/>
    </source>
</evidence>
<keyword evidence="10 11" id="KW-0472">Membrane</keyword>
<dbReference type="Proteomes" id="UP000177478">
    <property type="component" value="Unassembled WGS sequence"/>
</dbReference>
<comment type="cofactor">
    <cofactor evidence="1">
        <name>Zn(2+)</name>
        <dbReference type="ChEBI" id="CHEBI:29105"/>
    </cofactor>
</comment>
<evidence type="ECO:0000256" key="7">
    <source>
        <dbReference type="ARBA" id="ARBA00022833"/>
    </source>
</evidence>
<comment type="caution">
    <text evidence="13">The sequence shown here is derived from an EMBL/GenBank/DDBJ whole genome shotgun (WGS) entry which is preliminary data.</text>
</comment>
<gene>
    <name evidence="13" type="ORF">A3F25_00100</name>
</gene>
<keyword evidence="8 11" id="KW-1133">Transmembrane helix</keyword>
<accession>A0A1F8G247</accession>
<comment type="similarity">
    <text evidence="3">Belongs to the peptidase M50B family.</text>
</comment>
<dbReference type="AlphaFoldDB" id="A0A1F8G247"/>
<evidence type="ECO:0000256" key="2">
    <source>
        <dbReference type="ARBA" id="ARBA00004141"/>
    </source>
</evidence>
<dbReference type="Gene3D" id="2.30.42.10">
    <property type="match status" value="1"/>
</dbReference>
<feature type="transmembrane region" description="Helical" evidence="11">
    <location>
        <begin position="90"/>
        <end position="114"/>
    </location>
</feature>
<dbReference type="PANTHER" id="PTHR42837">
    <property type="entry name" value="REGULATOR OF SIGMA-E PROTEASE RSEP"/>
    <property type="match status" value="1"/>
</dbReference>
<feature type="transmembrane region" description="Helical" evidence="11">
    <location>
        <begin position="240"/>
        <end position="258"/>
    </location>
</feature>
<keyword evidence="7" id="KW-0862">Zinc</keyword>
<dbReference type="CDD" id="cd06163">
    <property type="entry name" value="S2P-M50_PDZ_RseP-like"/>
    <property type="match status" value="1"/>
</dbReference>
<evidence type="ECO:0000313" key="13">
    <source>
        <dbReference type="EMBL" id="OGN18878.1"/>
    </source>
</evidence>
<evidence type="ECO:0000256" key="10">
    <source>
        <dbReference type="ARBA" id="ARBA00023136"/>
    </source>
</evidence>
<evidence type="ECO:0000256" key="1">
    <source>
        <dbReference type="ARBA" id="ARBA00001947"/>
    </source>
</evidence>
<dbReference type="InterPro" id="IPR004387">
    <property type="entry name" value="Pept_M50_Zn"/>
</dbReference>
<comment type="subcellular location">
    <subcellularLocation>
        <location evidence="2">Membrane</location>
        <topology evidence="2">Multi-pass membrane protein</topology>
    </subcellularLocation>
</comment>
<evidence type="ECO:0000259" key="12">
    <source>
        <dbReference type="Pfam" id="PF02163"/>
    </source>
</evidence>
<evidence type="ECO:0000256" key="9">
    <source>
        <dbReference type="ARBA" id="ARBA00023049"/>
    </source>
</evidence>
<dbReference type="Pfam" id="PF02163">
    <property type="entry name" value="Peptidase_M50"/>
    <property type="match status" value="1"/>
</dbReference>
<evidence type="ECO:0000256" key="4">
    <source>
        <dbReference type="ARBA" id="ARBA00022670"/>
    </source>
</evidence>
<dbReference type="InterPro" id="IPR008915">
    <property type="entry name" value="Peptidase_M50"/>
</dbReference>
<protein>
    <recommendedName>
        <fullName evidence="12">Peptidase M50 domain-containing protein</fullName>
    </recommendedName>
</protein>
<proteinExistence type="inferred from homology"/>
<keyword evidence="6" id="KW-0378">Hydrolase</keyword>
<feature type="transmembrane region" description="Helical" evidence="11">
    <location>
        <begin position="287"/>
        <end position="310"/>
    </location>
</feature>
<dbReference type="InterPro" id="IPR036034">
    <property type="entry name" value="PDZ_sf"/>
</dbReference>
<dbReference type="EMBL" id="MGKD01000027">
    <property type="protein sequence ID" value="OGN18878.1"/>
    <property type="molecule type" value="Genomic_DNA"/>
</dbReference>
<dbReference type="STRING" id="1802689.A3F25_00100"/>
<feature type="transmembrane region" description="Helical" evidence="11">
    <location>
        <begin position="331"/>
        <end position="351"/>
    </location>
</feature>
<evidence type="ECO:0000256" key="3">
    <source>
        <dbReference type="ARBA" id="ARBA00007931"/>
    </source>
</evidence>
<sequence length="360" mass="39226">MITFIIFIVVLGVLVLVHELGHLIVAKWCGMKVEEFGFGFPPRLWGKKMGGTTYSINSIPFGGFVKITGEDGENKNEPNSFAAKSATRRAATLVAGVLMNILLAFALLVVVNFFGVRTQLDENQVDKQAKDLRVQIIQIVDNSPAVSAGLNNLDEITGFRWGGQETKVASVSAVQNFISAHKGQKIVMLVRRGDQLMEKEIVPRVNPPAGEGSLGISLALTGEVSYPFFKAIAEAGKQTWWLFANIVIGFATIIKNIFTQGSPGADLSGPIGIAQYTGQAARVGWSYLLQFVALISVNLAVLNLIPFPALDGGRLLFVGLEKLRRKPMPHKVEAIINTIGFALLILLMIYVTTKDVIKFW</sequence>
<name>A0A1F8G247_9BACT</name>